<sequence>MLLDSGIVTIYRQENIAEAGDMPQYGWTQVWQSFYGEKTVGVGRYYVAMAQNDQIDLLIEVQRNRQLSAATDRAELDGTYYRIVQIQHVQDDDGLPKTDLALERIEGLE</sequence>
<evidence type="ECO:0000313" key="1">
    <source>
        <dbReference type="EMBL" id="MCU6788891.1"/>
    </source>
</evidence>
<organism evidence="1 2">
    <name type="scientific">Agathobaculum ammoniilyticum</name>
    <dbReference type="NCBI Taxonomy" id="2981778"/>
    <lineage>
        <taxon>Bacteria</taxon>
        <taxon>Bacillati</taxon>
        <taxon>Bacillota</taxon>
        <taxon>Clostridia</taxon>
        <taxon>Eubacteriales</taxon>
        <taxon>Butyricicoccaceae</taxon>
        <taxon>Agathobaculum</taxon>
    </lineage>
</organism>
<proteinExistence type="predicted"/>
<protein>
    <submittedName>
        <fullName evidence="1">Head-tail adaptor protein</fullName>
    </submittedName>
</protein>
<accession>A0ABT2U4A3</accession>
<comment type="caution">
    <text evidence="1">The sequence shown here is derived from an EMBL/GenBank/DDBJ whole genome shotgun (WGS) entry which is preliminary data.</text>
</comment>
<dbReference type="RefSeq" id="WP_147574024.1">
    <property type="nucleotide sequence ID" value="NZ_JAOQJE010000005.1"/>
</dbReference>
<dbReference type="Proteomes" id="UP001652397">
    <property type="component" value="Unassembled WGS sequence"/>
</dbReference>
<reference evidence="1 2" key="1">
    <citation type="journal article" date="2021" name="ISME Commun">
        <title>Automated analysis of genomic sequences facilitates high-throughput and comprehensive description of bacteria.</title>
        <authorList>
            <person name="Hitch T.C.A."/>
        </authorList>
    </citation>
    <scope>NUCLEOTIDE SEQUENCE [LARGE SCALE GENOMIC DNA]</scope>
    <source>
        <strain evidence="1 2">Sanger_34</strain>
    </source>
</reference>
<keyword evidence="2" id="KW-1185">Reference proteome</keyword>
<dbReference type="EMBL" id="JAOQJE010000005">
    <property type="protein sequence ID" value="MCU6788891.1"/>
    <property type="molecule type" value="Genomic_DNA"/>
</dbReference>
<gene>
    <name evidence="1" type="ORF">OCV66_07270</name>
</gene>
<evidence type="ECO:0000313" key="2">
    <source>
        <dbReference type="Proteomes" id="UP001652397"/>
    </source>
</evidence>
<name>A0ABT2U4A3_9FIRM</name>